<organism evidence="1 2">
    <name type="scientific">Racocetra persica</name>
    <dbReference type="NCBI Taxonomy" id="160502"/>
    <lineage>
        <taxon>Eukaryota</taxon>
        <taxon>Fungi</taxon>
        <taxon>Fungi incertae sedis</taxon>
        <taxon>Mucoromycota</taxon>
        <taxon>Glomeromycotina</taxon>
        <taxon>Glomeromycetes</taxon>
        <taxon>Diversisporales</taxon>
        <taxon>Gigasporaceae</taxon>
        <taxon>Racocetra</taxon>
    </lineage>
</organism>
<protein>
    <submittedName>
        <fullName evidence="1">1621_t:CDS:1</fullName>
    </submittedName>
</protein>
<name>A0ACA9MWT5_9GLOM</name>
<sequence length="55" mass="6404">YPHQSGNKICYGQIKKKSCEVEFYKITPLDLKANEDLLDVTPTHIVTDKFLFKFV</sequence>
<dbReference type="Proteomes" id="UP000789920">
    <property type="component" value="Unassembled WGS sequence"/>
</dbReference>
<keyword evidence="2" id="KW-1185">Reference proteome</keyword>
<accession>A0ACA9MWT5</accession>
<evidence type="ECO:0000313" key="1">
    <source>
        <dbReference type="EMBL" id="CAG8613744.1"/>
    </source>
</evidence>
<comment type="caution">
    <text evidence="1">The sequence shown here is derived from an EMBL/GenBank/DDBJ whole genome shotgun (WGS) entry which is preliminary data.</text>
</comment>
<gene>
    <name evidence="1" type="ORF">RPERSI_LOCUS6411</name>
</gene>
<feature type="non-terminal residue" evidence="1">
    <location>
        <position position="1"/>
    </location>
</feature>
<evidence type="ECO:0000313" key="2">
    <source>
        <dbReference type="Proteomes" id="UP000789920"/>
    </source>
</evidence>
<reference evidence="1" key="1">
    <citation type="submission" date="2021-06" db="EMBL/GenBank/DDBJ databases">
        <authorList>
            <person name="Kallberg Y."/>
            <person name="Tangrot J."/>
            <person name="Rosling A."/>
        </authorList>
    </citation>
    <scope>NUCLEOTIDE SEQUENCE</scope>
    <source>
        <strain evidence="1">MA461A</strain>
    </source>
</reference>
<dbReference type="EMBL" id="CAJVQC010010206">
    <property type="protein sequence ID" value="CAG8613744.1"/>
    <property type="molecule type" value="Genomic_DNA"/>
</dbReference>
<proteinExistence type="predicted"/>